<dbReference type="RefSeq" id="XP_029345133.1">
    <property type="nucleotide sequence ID" value="XM_029489273.1"/>
</dbReference>
<dbReference type="Pfam" id="PF03098">
    <property type="entry name" value="An_peroxidase"/>
    <property type="match status" value="1"/>
</dbReference>
<keyword evidence="17" id="KW-0223">Dioxygenase</keyword>
<dbReference type="GO" id="GO:0020037">
    <property type="term" value="F:heme binding"/>
    <property type="evidence" value="ECO:0007669"/>
    <property type="project" value="InterPro"/>
</dbReference>
<sequence length="467" mass="53069">MYSKENGLSCWCTQNYVGEHCLHQNSVKRLENVFAGSNNGGYGPRILPSACPLECCANDKTSPPLGKLYNKVLKRKPGQLIPDRKNRNLLLDAFYQYFVLQFFDANSNLTVTASQLYGSDDMSERSMRSFSGGKLKTSAINYKPFATNHALAPYSDVYLTALTKDISIDRSWPSRMNARLSERAEMLSTGTMFYVMSLLWAREHNWMCAELSQKWPTWTDEELYIKARKIVTRQMMNIMMTEIQNVELRQEGYHHRMEYIRGSGNPFELHLTMAVSNVPEKLQCSSTNLTSYSNASQVSEAALNDSIQVMMSSKINVVTVNDDSTLTEQLTMTLSREQCLQRFNNYRRRIGLPAYKNFFDITVNVEAPTEFEKLYSTMEKVELLTVVLTEKSISGVLPTEGTCVREFTIFLMLSVVVVHLECSKIVHQNSVKRLENVFAGSNNGGYGPRILPPACPLERCANDSFRM</sequence>
<keyword evidence="10" id="KW-0575">Peroxidase</keyword>
<evidence type="ECO:0000256" key="24">
    <source>
        <dbReference type="ARBA" id="ARBA00036358"/>
    </source>
</evidence>
<evidence type="ECO:0000256" key="20">
    <source>
        <dbReference type="ARBA" id="ARBA00023098"/>
    </source>
</evidence>
<accession>A0A8R2JR64</accession>
<dbReference type="InterPro" id="IPR000742">
    <property type="entry name" value="EGF"/>
</dbReference>
<dbReference type="AlphaFoldDB" id="A0A8R2JR64"/>
<evidence type="ECO:0000256" key="12">
    <source>
        <dbReference type="ARBA" id="ARBA00022617"/>
    </source>
</evidence>
<evidence type="ECO:0000256" key="25">
    <source>
        <dbReference type="ARBA" id="ARBA00036409"/>
    </source>
</evidence>
<dbReference type="Gene3D" id="1.10.640.10">
    <property type="entry name" value="Haem peroxidase domain superfamily, animal type"/>
    <property type="match status" value="1"/>
</dbReference>
<evidence type="ECO:0000313" key="28">
    <source>
        <dbReference type="EnsemblMetazoa" id="XP_029345133.1"/>
    </source>
</evidence>
<evidence type="ECO:0000313" key="29">
    <source>
        <dbReference type="Proteomes" id="UP000007819"/>
    </source>
</evidence>
<proteinExistence type="inferred from homology"/>
<feature type="binding site" description="axial binding residue" evidence="26">
    <location>
        <position position="270"/>
    </location>
    <ligand>
        <name>heme b</name>
        <dbReference type="ChEBI" id="CHEBI:60344"/>
    </ligand>
    <ligandPart>
        <name>Fe</name>
        <dbReference type="ChEBI" id="CHEBI:18248"/>
    </ligandPart>
</feature>
<keyword evidence="18" id="KW-0560">Oxidoreductase</keyword>
<protein>
    <recommendedName>
        <fullName evidence="7">prostaglandin-endoperoxide synthase</fullName>
        <ecNumber evidence="7">1.14.99.1</ecNumber>
    </recommendedName>
</protein>
<reference evidence="29" key="1">
    <citation type="submission" date="2010-06" db="EMBL/GenBank/DDBJ databases">
        <authorList>
            <person name="Jiang H."/>
            <person name="Abraham K."/>
            <person name="Ali S."/>
            <person name="Alsbrooks S.L."/>
            <person name="Anim B.N."/>
            <person name="Anosike U.S."/>
            <person name="Attaway T."/>
            <person name="Bandaranaike D.P."/>
            <person name="Battles P.K."/>
            <person name="Bell S.N."/>
            <person name="Bell A.V."/>
            <person name="Beltran B."/>
            <person name="Bickham C."/>
            <person name="Bustamante Y."/>
            <person name="Caleb T."/>
            <person name="Canada A."/>
            <person name="Cardenas V."/>
            <person name="Carter K."/>
            <person name="Chacko J."/>
            <person name="Chandrabose M.N."/>
            <person name="Chavez D."/>
            <person name="Chavez A."/>
            <person name="Chen L."/>
            <person name="Chu H.-S."/>
            <person name="Claassen K.J."/>
            <person name="Cockrell R."/>
            <person name="Collins M."/>
            <person name="Cooper J.A."/>
            <person name="Cree A."/>
            <person name="Curry S.M."/>
            <person name="Da Y."/>
            <person name="Dao M.D."/>
            <person name="Das B."/>
            <person name="Davila M.-L."/>
            <person name="Davy-Carroll L."/>
            <person name="Denson S."/>
            <person name="Dinh H."/>
            <person name="Ebong V.E."/>
            <person name="Edwards J.R."/>
            <person name="Egan A."/>
            <person name="El-Daye J."/>
            <person name="Escobedo L."/>
            <person name="Fernandez S."/>
            <person name="Fernando P.R."/>
            <person name="Flagg N."/>
            <person name="Forbes L.D."/>
            <person name="Fowler R.G."/>
            <person name="Fu Q."/>
            <person name="Gabisi R.A."/>
            <person name="Ganer J."/>
            <person name="Garbino Pronczuk A."/>
            <person name="Garcia R.M."/>
            <person name="Garner T."/>
            <person name="Garrett T.E."/>
            <person name="Gonzalez D.A."/>
            <person name="Hamid H."/>
            <person name="Hawkins E.S."/>
            <person name="Hirani K."/>
            <person name="Hogues M.E."/>
            <person name="Hollins B."/>
            <person name="Hsiao C.-H."/>
            <person name="Jabil R."/>
            <person name="James M.L."/>
            <person name="Jhangiani S.N."/>
            <person name="Johnson B."/>
            <person name="Johnson Q."/>
            <person name="Joshi V."/>
            <person name="Kalu J.B."/>
            <person name="Kam C."/>
            <person name="Kashfia A."/>
            <person name="Keebler J."/>
            <person name="Kisamo H."/>
            <person name="Kovar C.L."/>
            <person name="Lago L.A."/>
            <person name="Lai C.-Y."/>
            <person name="Laidlaw J."/>
            <person name="Lara F."/>
            <person name="Le T.-K."/>
            <person name="Lee S.L."/>
            <person name="Legall F.H."/>
            <person name="Lemon S.J."/>
            <person name="Lewis L.R."/>
            <person name="Li B."/>
            <person name="Liu Y."/>
            <person name="Liu Y.-S."/>
            <person name="Lopez J."/>
            <person name="Lozado R.J."/>
            <person name="Lu J."/>
            <person name="Madu R.C."/>
            <person name="Maheshwari M."/>
            <person name="Maheshwari R."/>
            <person name="Malloy K."/>
            <person name="Martinez E."/>
            <person name="Mathew T."/>
            <person name="Mercado I.C."/>
            <person name="Mercado C."/>
            <person name="Meyer B."/>
            <person name="Montgomery K."/>
            <person name="Morgan M.B."/>
            <person name="Munidasa M."/>
            <person name="Nazareth L.V."/>
            <person name="Nelson J."/>
            <person name="Ng B.M."/>
            <person name="Nguyen N.B."/>
            <person name="Nguyen P.Q."/>
            <person name="Nguyen T."/>
            <person name="Obregon M."/>
            <person name="Okwuonu G.O."/>
            <person name="Onwere C.G."/>
            <person name="Orozco G."/>
            <person name="Parra A."/>
            <person name="Patel S."/>
            <person name="Patil S."/>
            <person name="Perez A."/>
            <person name="Perez Y."/>
            <person name="Pham C."/>
            <person name="Primus E.L."/>
            <person name="Pu L.-L."/>
            <person name="Puazo M."/>
            <person name="Qin X."/>
            <person name="Quiroz J.B."/>
            <person name="Reese J."/>
            <person name="Richards S."/>
            <person name="Rives C.M."/>
            <person name="Robberts R."/>
            <person name="Ruiz S.J."/>
            <person name="Ruiz M.J."/>
            <person name="Santibanez J."/>
            <person name="Schneider B.W."/>
            <person name="Sisson I."/>
            <person name="Smith M."/>
            <person name="Sodergren E."/>
            <person name="Song X.-Z."/>
            <person name="Song B.B."/>
            <person name="Summersgill H."/>
            <person name="Thelus R."/>
            <person name="Thornton R.D."/>
            <person name="Trejos Z.Y."/>
            <person name="Usmani K."/>
            <person name="Vattathil S."/>
            <person name="Villasana D."/>
            <person name="Walker D.L."/>
            <person name="Wang S."/>
            <person name="Wang K."/>
            <person name="White C.S."/>
            <person name="Williams A.C."/>
            <person name="Williamson J."/>
            <person name="Wilson K."/>
            <person name="Woghiren I.O."/>
            <person name="Woodworth J.R."/>
            <person name="Worley K.C."/>
            <person name="Wright R.A."/>
            <person name="Wu W."/>
            <person name="Young L."/>
            <person name="Zhang L."/>
            <person name="Zhang J."/>
            <person name="Zhu Y."/>
            <person name="Muzny D.M."/>
            <person name="Weinstock G."/>
            <person name="Gibbs R.A."/>
        </authorList>
    </citation>
    <scope>NUCLEOTIDE SEQUENCE [LARGE SCALE GENOMIC DNA]</scope>
    <source>
        <strain evidence="29">LSR1</strain>
    </source>
</reference>
<keyword evidence="13 26" id="KW-0479">Metal-binding</keyword>
<name>A0A8R2JR64_ACYPI</name>
<evidence type="ECO:0000256" key="13">
    <source>
        <dbReference type="ARBA" id="ARBA00022723"/>
    </source>
</evidence>
<feature type="domain" description="EGF-like" evidence="27">
    <location>
        <begin position="10"/>
        <end position="21"/>
    </location>
</feature>
<keyword evidence="21" id="KW-0275">Fatty acid biosynthesis</keyword>
<dbReference type="GO" id="GO:0016702">
    <property type="term" value="F:oxidoreductase activity, acting on single donors with incorporation of molecular oxygen, incorporation of two atoms of oxygen"/>
    <property type="evidence" value="ECO:0007669"/>
    <property type="project" value="TreeGrafter"/>
</dbReference>
<evidence type="ECO:0000256" key="7">
    <source>
        <dbReference type="ARBA" id="ARBA00012440"/>
    </source>
</evidence>
<dbReference type="PROSITE" id="PS00022">
    <property type="entry name" value="EGF_1"/>
    <property type="match status" value="1"/>
</dbReference>
<keyword evidence="29" id="KW-1185">Reference proteome</keyword>
<evidence type="ECO:0000259" key="27">
    <source>
        <dbReference type="PROSITE" id="PS00022"/>
    </source>
</evidence>
<dbReference type="GO" id="GO:0019371">
    <property type="term" value="P:cyclooxygenase pathway"/>
    <property type="evidence" value="ECO:0007669"/>
    <property type="project" value="TreeGrafter"/>
</dbReference>
<comment type="catalytic activity">
    <reaction evidence="25">
        <text>(9Z,12Z)-octadecadienoate + AH2 + O2 = (13R)-hydroxy-(9Z,11E)-octadecadienoate + A + H2O</text>
        <dbReference type="Rhea" id="RHEA:75455"/>
        <dbReference type="ChEBI" id="CHEBI:13193"/>
        <dbReference type="ChEBI" id="CHEBI:15377"/>
        <dbReference type="ChEBI" id="CHEBI:15379"/>
        <dbReference type="ChEBI" id="CHEBI:17499"/>
        <dbReference type="ChEBI" id="CHEBI:30245"/>
        <dbReference type="ChEBI" id="CHEBI:136655"/>
    </reaction>
    <physiologicalReaction direction="left-to-right" evidence="25">
        <dbReference type="Rhea" id="RHEA:75456"/>
    </physiologicalReaction>
</comment>
<evidence type="ECO:0000256" key="19">
    <source>
        <dbReference type="ARBA" id="ARBA00023004"/>
    </source>
</evidence>
<evidence type="ECO:0000256" key="1">
    <source>
        <dbReference type="ARBA" id="ARBA00001970"/>
    </source>
</evidence>
<dbReference type="PANTHER" id="PTHR11903">
    <property type="entry name" value="PROSTAGLANDIN G/H SYNTHASE"/>
    <property type="match status" value="1"/>
</dbReference>
<keyword evidence="9" id="KW-0444">Lipid biosynthesis</keyword>
<evidence type="ECO:0000256" key="9">
    <source>
        <dbReference type="ARBA" id="ARBA00022516"/>
    </source>
</evidence>
<evidence type="ECO:0000256" key="26">
    <source>
        <dbReference type="PIRSR" id="PIRSR619791-2"/>
    </source>
</evidence>
<dbReference type="InterPro" id="IPR037120">
    <property type="entry name" value="Haem_peroxidase_sf_animal"/>
</dbReference>
<evidence type="ECO:0000256" key="10">
    <source>
        <dbReference type="ARBA" id="ARBA00022559"/>
    </source>
</evidence>
<comment type="catalytic activity">
    <reaction evidence="23">
        <text>(9Z,12Z)-octadecadienoate + AH2 + O2 = (9R)-hydroxy-(10E,12Z)-octadecadienoate + A + H2O</text>
        <dbReference type="Rhea" id="RHEA:75447"/>
        <dbReference type="ChEBI" id="CHEBI:13193"/>
        <dbReference type="ChEBI" id="CHEBI:15377"/>
        <dbReference type="ChEBI" id="CHEBI:15379"/>
        <dbReference type="ChEBI" id="CHEBI:17499"/>
        <dbReference type="ChEBI" id="CHEBI:30245"/>
        <dbReference type="ChEBI" id="CHEBI:77895"/>
    </reaction>
    <physiologicalReaction direction="left-to-right" evidence="23">
        <dbReference type="Rhea" id="RHEA:75448"/>
    </physiologicalReaction>
</comment>
<dbReference type="KEGG" id="api:100571465"/>
<dbReference type="GO" id="GO:0005789">
    <property type="term" value="C:endoplasmic reticulum membrane"/>
    <property type="evidence" value="ECO:0007669"/>
    <property type="project" value="UniProtKB-SubCell"/>
</dbReference>
<comment type="catalytic activity">
    <reaction evidence="24">
        <text>(9Z,12Z)-octadecadienoate + AH2 + O2 = (13S)-hydroxy-(9Z,11E)-octadecadienoate + A + H2O</text>
        <dbReference type="Rhea" id="RHEA:75451"/>
        <dbReference type="ChEBI" id="CHEBI:13193"/>
        <dbReference type="ChEBI" id="CHEBI:15377"/>
        <dbReference type="ChEBI" id="CHEBI:15379"/>
        <dbReference type="ChEBI" id="CHEBI:17499"/>
        <dbReference type="ChEBI" id="CHEBI:30245"/>
        <dbReference type="ChEBI" id="CHEBI:90850"/>
    </reaction>
    <physiologicalReaction direction="left-to-right" evidence="24">
        <dbReference type="Rhea" id="RHEA:75452"/>
    </physiologicalReaction>
</comment>
<evidence type="ECO:0000256" key="5">
    <source>
        <dbReference type="ARBA" id="ARBA00008928"/>
    </source>
</evidence>
<evidence type="ECO:0000256" key="22">
    <source>
        <dbReference type="ARBA" id="ARBA00035976"/>
    </source>
</evidence>
<evidence type="ECO:0000256" key="4">
    <source>
        <dbReference type="ARBA" id="ARBA00004702"/>
    </source>
</evidence>
<evidence type="ECO:0000256" key="8">
    <source>
        <dbReference type="ARBA" id="ARBA00022501"/>
    </source>
</evidence>
<dbReference type="GO" id="GO:0004666">
    <property type="term" value="F:prostaglandin-endoperoxide synthase activity"/>
    <property type="evidence" value="ECO:0007669"/>
    <property type="project" value="UniProtKB-EC"/>
</dbReference>
<dbReference type="GO" id="GO:0046872">
    <property type="term" value="F:metal ion binding"/>
    <property type="evidence" value="ECO:0007669"/>
    <property type="project" value="UniProtKB-KW"/>
</dbReference>
<comment type="similarity">
    <text evidence="5">Belongs to the prostaglandin G/H synthase family.</text>
</comment>
<keyword evidence="11" id="KW-0643">Prostaglandin biosynthesis</keyword>
<comment type="cofactor">
    <cofactor evidence="1">
        <name>heme b</name>
        <dbReference type="ChEBI" id="CHEBI:60344"/>
    </cofactor>
</comment>
<evidence type="ECO:0000256" key="17">
    <source>
        <dbReference type="ARBA" id="ARBA00022964"/>
    </source>
</evidence>
<dbReference type="PRINTS" id="PR00457">
    <property type="entry name" value="ANPEROXIDASE"/>
</dbReference>
<dbReference type="InterPro" id="IPR019791">
    <property type="entry name" value="Haem_peroxidase_animal"/>
</dbReference>
<dbReference type="EnsemblMetazoa" id="XM_029489273.1">
    <property type="protein sequence ID" value="XP_029345133.1"/>
    <property type="gene ID" value="LOC100571465"/>
</dbReference>
<comment type="catalytic activity">
    <reaction evidence="22">
        <text>(9Z,12Z)-octadecadienoate + AH2 + O2 = (9S)-hydroxy-(10E,12Z)-octadecadienoate + A + H2O</text>
        <dbReference type="Rhea" id="RHEA:75459"/>
        <dbReference type="ChEBI" id="CHEBI:13193"/>
        <dbReference type="ChEBI" id="CHEBI:15377"/>
        <dbReference type="ChEBI" id="CHEBI:15379"/>
        <dbReference type="ChEBI" id="CHEBI:17499"/>
        <dbReference type="ChEBI" id="CHEBI:30245"/>
        <dbReference type="ChEBI" id="CHEBI:77852"/>
    </reaction>
    <physiologicalReaction direction="left-to-right" evidence="22">
        <dbReference type="Rhea" id="RHEA:75460"/>
    </physiologicalReaction>
</comment>
<dbReference type="GO" id="GO:0006979">
    <property type="term" value="P:response to oxidative stress"/>
    <property type="evidence" value="ECO:0007669"/>
    <property type="project" value="InterPro"/>
</dbReference>
<dbReference type="GO" id="GO:0004601">
    <property type="term" value="F:peroxidase activity"/>
    <property type="evidence" value="ECO:0007669"/>
    <property type="project" value="UniProtKB-KW"/>
</dbReference>
<evidence type="ECO:0000256" key="18">
    <source>
        <dbReference type="ARBA" id="ARBA00023002"/>
    </source>
</evidence>
<evidence type="ECO:0000256" key="3">
    <source>
        <dbReference type="ARBA" id="ARBA00004586"/>
    </source>
</evidence>
<keyword evidence="16" id="KW-0492">Microsome</keyword>
<dbReference type="GO" id="GO:0043005">
    <property type="term" value="C:neuron projection"/>
    <property type="evidence" value="ECO:0007669"/>
    <property type="project" value="TreeGrafter"/>
</dbReference>
<dbReference type="EC" id="1.14.99.1" evidence="7"/>
<comment type="pathway">
    <text evidence="4">Lipid metabolism; prostaglandin biosynthesis.</text>
</comment>
<comment type="subunit">
    <text evidence="6">Homodimer.</text>
</comment>
<dbReference type="PANTHER" id="PTHR11903:SF39">
    <property type="entry name" value="PROSTAGLANDIN G_H SYNTHASE 2-LIKE"/>
    <property type="match status" value="1"/>
</dbReference>
<comment type="subcellular location">
    <subcellularLocation>
        <location evidence="3">Endoplasmic reticulum membrane</location>
    </subcellularLocation>
    <subcellularLocation>
        <location evidence="2">Microsome membrane</location>
    </subcellularLocation>
</comment>
<dbReference type="PROSITE" id="PS50292">
    <property type="entry name" value="PEROXIDASE_3"/>
    <property type="match status" value="1"/>
</dbReference>
<keyword evidence="8" id="KW-0644">Prostaglandin metabolism</keyword>
<dbReference type="InterPro" id="IPR010255">
    <property type="entry name" value="Haem_peroxidase_sf"/>
</dbReference>
<keyword evidence="15" id="KW-0276">Fatty acid metabolism</keyword>
<keyword evidence="19 26" id="KW-0408">Iron</keyword>
<reference evidence="28" key="2">
    <citation type="submission" date="2022-06" db="UniProtKB">
        <authorList>
            <consortium name="EnsemblMetazoa"/>
        </authorList>
    </citation>
    <scope>IDENTIFICATION</scope>
</reference>
<evidence type="ECO:0000256" key="11">
    <source>
        <dbReference type="ARBA" id="ARBA00022585"/>
    </source>
</evidence>
<evidence type="ECO:0000256" key="2">
    <source>
        <dbReference type="ARBA" id="ARBA00004524"/>
    </source>
</evidence>
<keyword evidence="12 26" id="KW-0349">Heme</keyword>
<evidence type="ECO:0000256" key="16">
    <source>
        <dbReference type="ARBA" id="ARBA00022848"/>
    </source>
</evidence>
<dbReference type="SUPFAM" id="SSF48113">
    <property type="entry name" value="Heme-dependent peroxidases"/>
    <property type="match status" value="1"/>
</dbReference>
<dbReference type="OrthoDB" id="6333650at2759"/>
<keyword evidence="20" id="KW-0443">Lipid metabolism</keyword>
<dbReference type="InterPro" id="IPR050783">
    <property type="entry name" value="Oxylipin_biosynth_metab"/>
</dbReference>
<dbReference type="GeneID" id="100571465"/>
<keyword evidence="14" id="KW-0256">Endoplasmic reticulum</keyword>
<evidence type="ECO:0000256" key="21">
    <source>
        <dbReference type="ARBA" id="ARBA00023160"/>
    </source>
</evidence>
<organism evidence="28 29">
    <name type="scientific">Acyrthosiphon pisum</name>
    <name type="common">Pea aphid</name>
    <dbReference type="NCBI Taxonomy" id="7029"/>
    <lineage>
        <taxon>Eukaryota</taxon>
        <taxon>Metazoa</taxon>
        <taxon>Ecdysozoa</taxon>
        <taxon>Arthropoda</taxon>
        <taxon>Hexapoda</taxon>
        <taxon>Insecta</taxon>
        <taxon>Pterygota</taxon>
        <taxon>Neoptera</taxon>
        <taxon>Paraneoptera</taxon>
        <taxon>Hemiptera</taxon>
        <taxon>Sternorrhyncha</taxon>
        <taxon>Aphidomorpha</taxon>
        <taxon>Aphidoidea</taxon>
        <taxon>Aphididae</taxon>
        <taxon>Macrosiphini</taxon>
        <taxon>Acyrthosiphon</taxon>
    </lineage>
</organism>
<dbReference type="Proteomes" id="UP000007819">
    <property type="component" value="Chromosome A2"/>
</dbReference>
<evidence type="ECO:0000256" key="23">
    <source>
        <dbReference type="ARBA" id="ARBA00036313"/>
    </source>
</evidence>
<evidence type="ECO:0000256" key="6">
    <source>
        <dbReference type="ARBA" id="ARBA00011738"/>
    </source>
</evidence>
<evidence type="ECO:0000256" key="14">
    <source>
        <dbReference type="ARBA" id="ARBA00022824"/>
    </source>
</evidence>
<evidence type="ECO:0000256" key="15">
    <source>
        <dbReference type="ARBA" id="ARBA00022832"/>
    </source>
</evidence>